<dbReference type="SUPFAM" id="SSF53448">
    <property type="entry name" value="Nucleotide-diphospho-sugar transferases"/>
    <property type="match status" value="1"/>
</dbReference>
<keyword evidence="6" id="KW-0342">GTP-binding</keyword>
<comment type="caution">
    <text evidence="9">The sequence shown here is derived from an EMBL/GenBank/DDBJ whole genome shotgun (WGS) entry which is preliminary data.</text>
</comment>
<dbReference type="InterPro" id="IPR025877">
    <property type="entry name" value="MobA-like_NTP_Trfase"/>
</dbReference>
<dbReference type="Pfam" id="PF12804">
    <property type="entry name" value="NTP_transf_3"/>
    <property type="match status" value="1"/>
</dbReference>
<dbReference type="PANTHER" id="PTHR19136:SF81">
    <property type="entry name" value="MOLYBDENUM COFACTOR GUANYLYLTRANSFERASE"/>
    <property type="match status" value="1"/>
</dbReference>
<dbReference type="PANTHER" id="PTHR19136">
    <property type="entry name" value="MOLYBDENUM COFACTOR GUANYLYLTRANSFERASE"/>
    <property type="match status" value="1"/>
</dbReference>
<dbReference type="OrthoDB" id="28434at2157"/>
<dbReference type="STRING" id="1160895.CM19_10330"/>
<keyword evidence="4" id="KW-0547">Nucleotide-binding</keyword>
<dbReference type="Gene3D" id="3.90.550.10">
    <property type="entry name" value="Spore Coat Polysaccharide Biosynthesis Protein SpsA, Chain A"/>
    <property type="match status" value="1"/>
</dbReference>
<keyword evidence="3" id="KW-0479">Metal-binding</keyword>
<dbReference type="EMBL" id="JFZT01000048">
    <property type="protein sequence ID" value="EZQ03213.1"/>
    <property type="molecule type" value="Genomic_DNA"/>
</dbReference>
<keyword evidence="2" id="KW-0808">Transferase</keyword>
<dbReference type="AlphaFoldDB" id="A0A031LK81"/>
<dbReference type="InterPro" id="IPR029044">
    <property type="entry name" value="Nucleotide-diphossugar_trans"/>
</dbReference>
<keyword evidence="7" id="KW-0501">Molybdenum cofactor biosynthesis</keyword>
<dbReference type="InterPro" id="IPR013482">
    <property type="entry name" value="Molybde_CF_guanTrfase"/>
</dbReference>
<dbReference type="GO" id="GO:0005525">
    <property type="term" value="F:GTP binding"/>
    <property type="evidence" value="ECO:0007669"/>
    <property type="project" value="UniProtKB-KW"/>
</dbReference>
<dbReference type="RefSeq" id="WP_048100254.1">
    <property type="nucleotide sequence ID" value="NZ_JFZT01000048.1"/>
</dbReference>
<name>A0A031LK81_9CREN</name>
<organism evidence="9 10">
    <name type="scientific">Candidatus Acidianus copahuensis</name>
    <dbReference type="NCBI Taxonomy" id="1160895"/>
    <lineage>
        <taxon>Archaea</taxon>
        <taxon>Thermoproteota</taxon>
        <taxon>Thermoprotei</taxon>
        <taxon>Sulfolobales</taxon>
        <taxon>Sulfolobaceae</taxon>
        <taxon>Acidianus</taxon>
    </lineage>
</organism>
<evidence type="ECO:0000313" key="9">
    <source>
        <dbReference type="EMBL" id="EZQ03213.1"/>
    </source>
</evidence>
<accession>A0A031LK81</accession>
<dbReference type="CDD" id="cd02503">
    <property type="entry name" value="MobA"/>
    <property type="match status" value="1"/>
</dbReference>
<evidence type="ECO:0000259" key="8">
    <source>
        <dbReference type="Pfam" id="PF12804"/>
    </source>
</evidence>
<dbReference type="Proteomes" id="UP000024332">
    <property type="component" value="Unassembled WGS sequence"/>
</dbReference>
<dbReference type="GO" id="GO:0046872">
    <property type="term" value="F:metal ion binding"/>
    <property type="evidence" value="ECO:0007669"/>
    <property type="project" value="UniProtKB-KW"/>
</dbReference>
<evidence type="ECO:0000256" key="1">
    <source>
        <dbReference type="ARBA" id="ARBA00022490"/>
    </source>
</evidence>
<dbReference type="GO" id="GO:0006777">
    <property type="term" value="P:Mo-molybdopterin cofactor biosynthetic process"/>
    <property type="evidence" value="ECO:0007669"/>
    <property type="project" value="UniProtKB-KW"/>
</dbReference>
<protein>
    <submittedName>
        <fullName evidence="9">Molybdopterin-guanine dinucleotide biosynthesis protein A</fullName>
    </submittedName>
</protein>
<sequence>MKLEARLKCKSSWYDVIVLAGGESKRFGCDKCDFELSGKSMLKRVVEQFNNAIIVSRFKRGITKTEILDKGNGPLRAVEYALPYIRSEKVFITGCDFPFVRTSIADLLCSKDFDAVIPILDQPQPLLGCYKTNFLLRNISKVNSFMSLLRQSNNTYLIGTEELRLIDPSLLSLRNINYFIDLLKPVKVFTKSTIILK</sequence>
<feature type="domain" description="MobA-like NTP transferase" evidence="8">
    <location>
        <begin position="16"/>
        <end position="150"/>
    </location>
</feature>
<evidence type="ECO:0000256" key="6">
    <source>
        <dbReference type="ARBA" id="ARBA00023134"/>
    </source>
</evidence>
<evidence type="ECO:0000256" key="3">
    <source>
        <dbReference type="ARBA" id="ARBA00022723"/>
    </source>
</evidence>
<evidence type="ECO:0000256" key="2">
    <source>
        <dbReference type="ARBA" id="ARBA00022679"/>
    </source>
</evidence>
<keyword evidence="5" id="KW-0460">Magnesium</keyword>
<reference evidence="9 10" key="1">
    <citation type="submission" date="2014-03" db="EMBL/GenBank/DDBJ databases">
        <title>Draft genome sequence of the novel thermoacidophilic archaea Acidianus copahuensis ALE1 strain, isolated from Copahue volcanic area in Neuquen Argentina.</title>
        <authorList>
            <person name="Urbieta M.S."/>
            <person name="Rascovan N."/>
            <person name="Castro C."/>
            <person name="Revale S."/>
            <person name="Giaveno M.A."/>
            <person name="Vazquez M.P."/>
            <person name="Donati E.R."/>
        </authorList>
    </citation>
    <scope>NUCLEOTIDE SEQUENCE [LARGE SCALE GENOMIC DNA]</scope>
    <source>
        <strain evidence="9 10">ALE1</strain>
    </source>
</reference>
<keyword evidence="10" id="KW-1185">Reference proteome</keyword>
<keyword evidence="1" id="KW-0963">Cytoplasm</keyword>
<evidence type="ECO:0000256" key="4">
    <source>
        <dbReference type="ARBA" id="ARBA00022741"/>
    </source>
</evidence>
<gene>
    <name evidence="9" type="ORF">CM19_10330</name>
</gene>
<dbReference type="GO" id="GO:0016779">
    <property type="term" value="F:nucleotidyltransferase activity"/>
    <property type="evidence" value="ECO:0007669"/>
    <property type="project" value="TreeGrafter"/>
</dbReference>
<evidence type="ECO:0000256" key="5">
    <source>
        <dbReference type="ARBA" id="ARBA00022842"/>
    </source>
</evidence>
<proteinExistence type="predicted"/>
<evidence type="ECO:0000256" key="7">
    <source>
        <dbReference type="ARBA" id="ARBA00023150"/>
    </source>
</evidence>
<evidence type="ECO:0000313" key="10">
    <source>
        <dbReference type="Proteomes" id="UP000024332"/>
    </source>
</evidence>